<organism evidence="1 2">
    <name type="scientific">Rhizopus stolonifer</name>
    <name type="common">Rhizopus nigricans</name>
    <dbReference type="NCBI Taxonomy" id="4846"/>
    <lineage>
        <taxon>Eukaryota</taxon>
        <taxon>Fungi</taxon>
        <taxon>Fungi incertae sedis</taxon>
        <taxon>Mucoromycota</taxon>
        <taxon>Mucoromycotina</taxon>
        <taxon>Mucoromycetes</taxon>
        <taxon>Mucorales</taxon>
        <taxon>Mucorineae</taxon>
        <taxon>Rhizopodaceae</taxon>
        <taxon>Rhizopus</taxon>
    </lineage>
</organism>
<comment type="caution">
    <text evidence="1">The sequence shown here is derived from an EMBL/GenBank/DDBJ whole genome shotgun (WGS) entry which is preliminary data.</text>
</comment>
<keyword evidence="2" id="KW-1185">Reference proteome</keyword>
<name>A0A367KVQ8_RHIST</name>
<reference evidence="1 2" key="1">
    <citation type="journal article" date="2018" name="G3 (Bethesda)">
        <title>Phylogenetic and Phylogenomic Definition of Rhizopus Species.</title>
        <authorList>
            <person name="Gryganskyi A.P."/>
            <person name="Golan J."/>
            <person name="Dolatabadi S."/>
            <person name="Mondo S."/>
            <person name="Robb S."/>
            <person name="Idnurm A."/>
            <person name="Muszewska A."/>
            <person name="Steczkiewicz K."/>
            <person name="Masonjones S."/>
            <person name="Liao H.L."/>
            <person name="Gajdeczka M.T."/>
            <person name="Anike F."/>
            <person name="Vuek A."/>
            <person name="Anishchenko I.M."/>
            <person name="Voigt K."/>
            <person name="de Hoog G.S."/>
            <person name="Smith M.E."/>
            <person name="Heitman J."/>
            <person name="Vilgalys R."/>
            <person name="Stajich J.E."/>
        </authorList>
    </citation>
    <scope>NUCLEOTIDE SEQUENCE [LARGE SCALE GENOMIC DNA]</scope>
    <source>
        <strain evidence="1 2">LSU 92-RS-03</strain>
    </source>
</reference>
<dbReference type="OrthoDB" id="10275565at2759"/>
<dbReference type="Proteomes" id="UP000253551">
    <property type="component" value="Unassembled WGS sequence"/>
</dbReference>
<evidence type="ECO:0000313" key="2">
    <source>
        <dbReference type="Proteomes" id="UP000253551"/>
    </source>
</evidence>
<dbReference type="AlphaFoldDB" id="A0A367KVQ8"/>
<proteinExistence type="predicted"/>
<protein>
    <submittedName>
        <fullName evidence="1">Uncharacterized protein</fullName>
    </submittedName>
</protein>
<sequence>MKKFPNLVYLTLDAIPHSNFNRLANINKPVFITKVLKSFIKYLADMKSFSIKNLQVQNMDEAVHVFQEFLLEKDLCVKHKLEDVFSGISSNILTLESSPNYKPTMNIVSRIGGDTLESLIMIEDIGISLSGLHFECSADDVLNFLDQDQELEHHF</sequence>
<gene>
    <name evidence="1" type="ORF">CU098_013563</name>
</gene>
<dbReference type="EMBL" id="PJQM01000209">
    <property type="protein sequence ID" value="RCI06190.1"/>
    <property type="molecule type" value="Genomic_DNA"/>
</dbReference>
<accession>A0A367KVQ8</accession>
<evidence type="ECO:0000313" key="1">
    <source>
        <dbReference type="EMBL" id="RCI06190.1"/>
    </source>
</evidence>